<accession>A0A533I7C3</accession>
<dbReference type="InterPro" id="IPR027275">
    <property type="entry name" value="PRC-brl_dom"/>
</dbReference>
<organism evidence="4 5">
    <name type="scientific">Paracoccus denitrificans</name>
    <dbReference type="NCBI Taxonomy" id="266"/>
    <lineage>
        <taxon>Bacteria</taxon>
        <taxon>Pseudomonadati</taxon>
        <taxon>Pseudomonadota</taxon>
        <taxon>Alphaproteobacteria</taxon>
        <taxon>Rhodobacterales</taxon>
        <taxon>Paracoccaceae</taxon>
        <taxon>Paracoccus</taxon>
    </lineage>
</organism>
<feature type="chain" id="PRO_5022044697" evidence="2">
    <location>
        <begin position="21"/>
        <end position="189"/>
    </location>
</feature>
<feature type="compositionally biased region" description="Low complexity" evidence="1">
    <location>
        <begin position="28"/>
        <end position="67"/>
    </location>
</feature>
<evidence type="ECO:0000313" key="5">
    <source>
        <dbReference type="Proteomes" id="UP000315344"/>
    </source>
</evidence>
<dbReference type="Pfam" id="PF05239">
    <property type="entry name" value="PRC"/>
    <property type="match status" value="1"/>
</dbReference>
<feature type="signal peptide" evidence="2">
    <location>
        <begin position="1"/>
        <end position="20"/>
    </location>
</feature>
<protein>
    <submittedName>
        <fullName evidence="4">PRC-barrel domain containing protein</fullName>
    </submittedName>
</protein>
<feature type="domain" description="PRC-barrel" evidence="3">
    <location>
        <begin position="109"/>
        <end position="170"/>
    </location>
</feature>
<evidence type="ECO:0000313" key="4">
    <source>
        <dbReference type="EMBL" id="TKW66397.1"/>
    </source>
</evidence>
<dbReference type="Proteomes" id="UP000315344">
    <property type="component" value="Unassembled WGS sequence"/>
</dbReference>
<dbReference type="Gene3D" id="2.30.30.240">
    <property type="entry name" value="PRC-barrel domain"/>
    <property type="match status" value="1"/>
</dbReference>
<name>A0A533I7C3_PARDE</name>
<dbReference type="InterPro" id="IPR011033">
    <property type="entry name" value="PRC_barrel-like_sf"/>
</dbReference>
<keyword evidence="2" id="KW-0732">Signal</keyword>
<evidence type="ECO:0000259" key="3">
    <source>
        <dbReference type="Pfam" id="PF05239"/>
    </source>
</evidence>
<proteinExistence type="predicted"/>
<reference evidence="4 5" key="1">
    <citation type="journal article" date="2017" name="Nat. Commun.">
        <title>In situ click chemistry generation of cyclooxygenase-2 inhibitors.</title>
        <authorList>
            <person name="Bhardwaj A."/>
            <person name="Kaur J."/>
            <person name="Wuest M."/>
            <person name="Wuest F."/>
        </authorList>
    </citation>
    <scope>NUCLEOTIDE SEQUENCE [LARGE SCALE GENOMIC DNA]</scope>
    <source>
        <strain evidence="4">S2_012_000_R3_94</strain>
    </source>
</reference>
<dbReference type="EMBL" id="VAFL01000007">
    <property type="protein sequence ID" value="TKW66397.1"/>
    <property type="molecule type" value="Genomic_DNA"/>
</dbReference>
<sequence>MKNLYLTTAMILSLGGAAVAQTATTEAPADAATTEAPADAATTAPAAEATTAPAADAAAAPAADAAASDPGEAMQTGMLRASALEGVDIFSVDVTGAATWDDTTTYAEIDENWEKIGEVEDLVLDGNGDVVGAIAEVGGFLGLGEKEVVLQPEEVTIVMTDDRIAVVSALSKEALEQREEAAEDIRGDD</sequence>
<dbReference type="SUPFAM" id="SSF50346">
    <property type="entry name" value="PRC-barrel domain"/>
    <property type="match status" value="1"/>
</dbReference>
<evidence type="ECO:0000256" key="2">
    <source>
        <dbReference type="SAM" id="SignalP"/>
    </source>
</evidence>
<gene>
    <name evidence="4" type="ORF">DI616_10585</name>
</gene>
<evidence type="ECO:0000256" key="1">
    <source>
        <dbReference type="SAM" id="MobiDB-lite"/>
    </source>
</evidence>
<comment type="caution">
    <text evidence="4">The sequence shown here is derived from an EMBL/GenBank/DDBJ whole genome shotgun (WGS) entry which is preliminary data.</text>
</comment>
<dbReference type="AlphaFoldDB" id="A0A533I7C3"/>
<feature type="region of interest" description="Disordered" evidence="1">
    <location>
        <begin position="28"/>
        <end position="71"/>
    </location>
</feature>